<evidence type="ECO:0000256" key="2">
    <source>
        <dbReference type="SAM" id="MobiDB-lite"/>
    </source>
</evidence>
<dbReference type="InterPro" id="IPR013988">
    <property type="entry name" value="YjdM_C"/>
</dbReference>
<accession>A0A1W2EQM9</accession>
<dbReference type="PANTHER" id="PTHR30305">
    <property type="entry name" value="PROTEIN YJDM-RELATED"/>
    <property type="match status" value="1"/>
</dbReference>
<dbReference type="AlphaFoldDB" id="A0A1W2EQM9"/>
<evidence type="ECO:0000259" key="4">
    <source>
        <dbReference type="Pfam" id="PF08274"/>
    </source>
</evidence>
<dbReference type="InterPro" id="IPR013987">
    <property type="entry name" value="YjdM_N"/>
</dbReference>
<evidence type="ECO:0000313" key="6">
    <source>
        <dbReference type="Proteomes" id="UP000192418"/>
    </source>
</evidence>
<organism evidence="5 6">
    <name type="scientific">Desulfocicer vacuolatum DSM 3385</name>
    <dbReference type="NCBI Taxonomy" id="1121400"/>
    <lineage>
        <taxon>Bacteria</taxon>
        <taxon>Pseudomonadati</taxon>
        <taxon>Thermodesulfobacteriota</taxon>
        <taxon>Desulfobacteria</taxon>
        <taxon>Desulfobacterales</taxon>
        <taxon>Desulfobacteraceae</taxon>
        <taxon>Desulfocicer</taxon>
    </lineage>
</organism>
<dbReference type="EMBL" id="FWXY01000039">
    <property type="protein sequence ID" value="SMD12024.1"/>
    <property type="molecule type" value="Genomic_DNA"/>
</dbReference>
<dbReference type="SUPFAM" id="SSF82057">
    <property type="entry name" value="Prokaryotic SH3-related domain"/>
    <property type="match status" value="1"/>
</dbReference>
<dbReference type="NCBIfam" id="TIGR00686">
    <property type="entry name" value="phnA"/>
    <property type="match status" value="1"/>
</dbReference>
<feature type="compositionally biased region" description="Low complexity" evidence="2">
    <location>
        <begin position="35"/>
        <end position="48"/>
    </location>
</feature>
<dbReference type="STRING" id="1121400.SAMN02746065_1396"/>
<feature type="domain" description="Protein YjdM C-terminal" evidence="3">
    <location>
        <begin position="50"/>
        <end position="116"/>
    </location>
</feature>
<dbReference type="InterPro" id="IPR004624">
    <property type="entry name" value="YjdM"/>
</dbReference>
<dbReference type="Proteomes" id="UP000192418">
    <property type="component" value="Unassembled WGS sequence"/>
</dbReference>
<dbReference type="Gene3D" id="2.20.25.10">
    <property type="match status" value="1"/>
</dbReference>
<reference evidence="5 6" key="1">
    <citation type="submission" date="2017-04" db="EMBL/GenBank/DDBJ databases">
        <authorList>
            <person name="Afonso C.L."/>
            <person name="Miller P.J."/>
            <person name="Scott M.A."/>
            <person name="Spackman E."/>
            <person name="Goraichik I."/>
            <person name="Dimitrov K.M."/>
            <person name="Suarez D.L."/>
            <person name="Swayne D.E."/>
        </authorList>
    </citation>
    <scope>NUCLEOTIDE SEQUENCE [LARGE SCALE GENOMIC DNA]</scope>
    <source>
        <strain evidence="5 6">DSM 3385</strain>
    </source>
</reference>
<dbReference type="SUPFAM" id="SSF57783">
    <property type="entry name" value="Zinc beta-ribbon"/>
    <property type="match status" value="1"/>
</dbReference>
<evidence type="ECO:0000259" key="3">
    <source>
        <dbReference type="Pfam" id="PF03831"/>
    </source>
</evidence>
<dbReference type="Pfam" id="PF03831">
    <property type="entry name" value="YjdM"/>
    <property type="match status" value="1"/>
</dbReference>
<proteinExistence type="inferred from homology"/>
<dbReference type="Pfam" id="PF08274">
    <property type="entry name" value="Zn_Ribbon_YjdM"/>
    <property type="match status" value="1"/>
</dbReference>
<keyword evidence="5" id="KW-0378">Hydrolase</keyword>
<name>A0A1W2EQM9_9BACT</name>
<keyword evidence="6" id="KW-1185">Reference proteome</keyword>
<evidence type="ECO:0000256" key="1">
    <source>
        <dbReference type="ARBA" id="ARBA00009248"/>
    </source>
</evidence>
<feature type="domain" description="Protein YjdM N-terminal" evidence="4">
    <location>
        <begin position="9"/>
        <end position="34"/>
    </location>
</feature>
<dbReference type="RefSeq" id="WP_084071729.1">
    <property type="nucleotide sequence ID" value="NZ_FWXY01000039.1"/>
</dbReference>
<evidence type="ECO:0000313" key="5">
    <source>
        <dbReference type="EMBL" id="SMD12024.1"/>
    </source>
</evidence>
<feature type="region of interest" description="Disordered" evidence="2">
    <location>
        <begin position="33"/>
        <end position="56"/>
    </location>
</feature>
<dbReference type="PANTHER" id="PTHR30305:SF3">
    <property type="entry name" value="PROTEIN YJDM"/>
    <property type="match status" value="1"/>
</dbReference>
<dbReference type="GO" id="GO:0016787">
    <property type="term" value="F:hydrolase activity"/>
    <property type="evidence" value="ECO:0007669"/>
    <property type="project" value="UniProtKB-KW"/>
</dbReference>
<sequence>MSAEEKNMCPKCNSPYAYPDGFLWICPECAHEWSPDQSSDASSEDASQFLDANGTPLQDGDTVTTIKDLKAGKDTMKLGTKVKNIKLLDDPVKGHDISCKIPGFGAMYLKCSVVKKS</sequence>
<protein>
    <submittedName>
        <fullName evidence="5">Phosphonoacetate hydrolase</fullName>
    </submittedName>
</protein>
<comment type="similarity">
    <text evidence="1">Belongs to the YjdM family.</text>
</comment>
<dbReference type="Gene3D" id="2.30.30.40">
    <property type="entry name" value="SH3 Domains"/>
    <property type="match status" value="1"/>
</dbReference>
<gene>
    <name evidence="5" type="ORF">SAMN02746065_1396</name>
</gene>
<dbReference type="OrthoDB" id="9810131at2"/>